<dbReference type="AlphaFoldDB" id="A0A975NNC7"/>
<evidence type="ECO:0000313" key="2">
    <source>
        <dbReference type="EMBL" id="QWG17691.1"/>
    </source>
</evidence>
<dbReference type="RefSeq" id="WP_215613325.1">
    <property type="nucleotide sequence ID" value="NZ_CP076135.1"/>
</dbReference>
<dbReference type="Pfam" id="PF17124">
    <property type="entry name" value="ThiJ_like"/>
    <property type="match status" value="1"/>
</dbReference>
<keyword evidence="2" id="KW-0315">Glutamine amidotransferase</keyword>
<sequence length="290" mass="32594">MARVLVLLPARDFDPSETAVSWRVLASAGHTVHFATPDGRPAVADDMMLTGRGLDPWGAIPLLRNLPLIGLLMRANRDAREAYAEMIADPNCLAPQRWDAVDPAAYDALLLPGGHRARGMREYLESEILHDIVAHFFDAEKPVAAICHGVLLAARSRSKRTGHSVLRGYQTTALTWAFENSAWSVARITRFWDPDYYRTYLEQSGQPKGFMSVQQEVTRALARPEDFRDVPRTDPHFRRKTSGLQRDSNDNATPAFVVRDRNYVSARWPGDAYTFAKTFAGMLKQQRRAA</sequence>
<dbReference type="PANTHER" id="PTHR43068:SF1">
    <property type="entry name" value="SLR1854 PROTEIN"/>
    <property type="match status" value="1"/>
</dbReference>
<evidence type="ECO:0000313" key="3">
    <source>
        <dbReference type="Proteomes" id="UP000680805"/>
    </source>
</evidence>
<dbReference type="EMBL" id="CP076135">
    <property type="protein sequence ID" value="QWG17691.1"/>
    <property type="molecule type" value="Genomic_DNA"/>
</dbReference>
<feature type="region of interest" description="Disordered" evidence="1">
    <location>
        <begin position="228"/>
        <end position="251"/>
    </location>
</feature>
<dbReference type="InterPro" id="IPR029062">
    <property type="entry name" value="Class_I_gatase-like"/>
</dbReference>
<dbReference type="SUPFAM" id="SSF52317">
    <property type="entry name" value="Class I glutamine amidotransferase-like"/>
    <property type="match status" value="1"/>
</dbReference>
<protein>
    <submittedName>
        <fullName evidence="2">Type 1 glutamine amidotransferase domain-containing protein</fullName>
    </submittedName>
</protein>
<dbReference type="InterPro" id="IPR032633">
    <property type="entry name" value="ThiJ-like"/>
</dbReference>
<organism evidence="2 3">
    <name type="scientific">Bradyrhizobium sediminis</name>
    <dbReference type="NCBI Taxonomy" id="2840469"/>
    <lineage>
        <taxon>Bacteria</taxon>
        <taxon>Pseudomonadati</taxon>
        <taxon>Pseudomonadota</taxon>
        <taxon>Alphaproteobacteria</taxon>
        <taxon>Hyphomicrobiales</taxon>
        <taxon>Nitrobacteraceae</taxon>
        <taxon>Bradyrhizobium</taxon>
    </lineage>
</organism>
<accession>A0A975NNC7</accession>
<dbReference type="Proteomes" id="UP000680805">
    <property type="component" value="Chromosome"/>
</dbReference>
<gene>
    <name evidence="2" type="ORF">KMZ68_22460</name>
</gene>
<dbReference type="PANTHER" id="PTHR43068">
    <property type="entry name" value="SLR1854 PROTEIN"/>
    <property type="match status" value="1"/>
</dbReference>
<dbReference type="KEGG" id="bsei:KMZ68_22460"/>
<proteinExistence type="predicted"/>
<name>A0A975NNC7_9BRAD</name>
<feature type="compositionally biased region" description="Polar residues" evidence="1">
    <location>
        <begin position="242"/>
        <end position="251"/>
    </location>
</feature>
<dbReference type="Gene3D" id="3.40.50.880">
    <property type="match status" value="1"/>
</dbReference>
<evidence type="ECO:0000256" key="1">
    <source>
        <dbReference type="SAM" id="MobiDB-lite"/>
    </source>
</evidence>
<reference evidence="2" key="1">
    <citation type="submission" date="2021-06" db="EMBL/GenBank/DDBJ databases">
        <title>Bradyrhizobium sp. S2-11-2 Genome sequencing.</title>
        <authorList>
            <person name="Jin L."/>
        </authorList>
    </citation>
    <scope>NUCLEOTIDE SEQUENCE</scope>
    <source>
        <strain evidence="2">S2-11-2</strain>
    </source>
</reference>